<keyword evidence="6 7" id="KW-0472">Membrane</keyword>
<evidence type="ECO:0000256" key="5">
    <source>
        <dbReference type="ARBA" id="ARBA00022989"/>
    </source>
</evidence>
<comment type="similarity">
    <text evidence="7">Belongs to the binding-protein-dependent transport system permease family.</text>
</comment>
<gene>
    <name evidence="9" type="primary">metI</name>
    <name evidence="9" type="ORF">NCTC10138_01127</name>
</gene>
<evidence type="ECO:0000256" key="1">
    <source>
        <dbReference type="ARBA" id="ARBA00004651"/>
    </source>
</evidence>
<keyword evidence="3" id="KW-1003">Cell membrane</keyword>
<feature type="transmembrane region" description="Helical" evidence="7">
    <location>
        <begin position="190"/>
        <end position="213"/>
    </location>
</feature>
<keyword evidence="10" id="KW-1185">Reference proteome</keyword>
<protein>
    <submittedName>
        <fullName evidence="9">D-methionine transport system permease protein metI</fullName>
    </submittedName>
</protein>
<dbReference type="RefSeq" id="WP_052589984.1">
    <property type="nucleotide sequence ID" value="NZ_LR215048.1"/>
</dbReference>
<keyword evidence="4 7" id="KW-0812">Transmembrane</keyword>
<dbReference type="KEGG" id="aaxa:NCTC10138_01127"/>
<evidence type="ECO:0000256" key="3">
    <source>
        <dbReference type="ARBA" id="ARBA00022475"/>
    </source>
</evidence>
<keyword evidence="5 7" id="KW-1133">Transmembrane helix</keyword>
<dbReference type="PROSITE" id="PS50928">
    <property type="entry name" value="ABC_TM1"/>
    <property type="match status" value="1"/>
</dbReference>
<feature type="domain" description="ABC transmembrane type-1" evidence="8">
    <location>
        <begin position="19"/>
        <end position="209"/>
    </location>
</feature>
<name>A0A449BE85_HAPAX</name>
<dbReference type="OrthoDB" id="9793490at2"/>
<dbReference type="EMBL" id="LR215048">
    <property type="protein sequence ID" value="VEU80745.1"/>
    <property type="molecule type" value="Genomic_DNA"/>
</dbReference>
<dbReference type="AlphaFoldDB" id="A0A449BE85"/>
<reference evidence="9 10" key="1">
    <citation type="submission" date="2019-01" db="EMBL/GenBank/DDBJ databases">
        <authorList>
            <consortium name="Pathogen Informatics"/>
        </authorList>
    </citation>
    <scope>NUCLEOTIDE SEQUENCE [LARGE SCALE GENOMIC DNA]</scope>
    <source>
        <strain evidence="9 10">NCTC10138</strain>
    </source>
</reference>
<dbReference type="InterPro" id="IPR000515">
    <property type="entry name" value="MetI-like"/>
</dbReference>
<evidence type="ECO:0000313" key="10">
    <source>
        <dbReference type="Proteomes" id="UP000289841"/>
    </source>
</evidence>
<dbReference type="GO" id="GO:0048473">
    <property type="term" value="P:D-methionine transmembrane transport"/>
    <property type="evidence" value="ECO:0007669"/>
    <property type="project" value="TreeGrafter"/>
</dbReference>
<dbReference type="STRING" id="1278311.GCA_000428705_01383"/>
<sequence length="221" mass="24625">MKIFIETWKDFNPIIFKGLLETLDMVTTSLIIATLIGIPIGIYFSLSSSKKNIWYIITSFTVNTVRSIPFLIFIVLVMPLSYLLIGTSFGTHASKIPLTIIGISLITRSVEQSIQNLSPELILTSRILGATKTQAVFYFIIKEALPNLILGITSVSISLISYSTIMGVVAGGGLGDIAIRYGFQEYNRPLLIIVLIIMVILVQIIQFTGNYIAYQFDKKRY</sequence>
<feature type="transmembrane region" description="Helical" evidence="7">
    <location>
        <begin position="148"/>
        <end position="170"/>
    </location>
</feature>
<dbReference type="SUPFAM" id="SSF161098">
    <property type="entry name" value="MetI-like"/>
    <property type="match status" value="1"/>
</dbReference>
<dbReference type="PANTHER" id="PTHR30450:SF14">
    <property type="entry name" value="TRANSPORTER, PERMEASE PROTEIN, PUTATIVE-RELATED"/>
    <property type="match status" value="1"/>
</dbReference>
<evidence type="ECO:0000256" key="6">
    <source>
        <dbReference type="ARBA" id="ARBA00023136"/>
    </source>
</evidence>
<evidence type="ECO:0000256" key="4">
    <source>
        <dbReference type="ARBA" id="ARBA00022692"/>
    </source>
</evidence>
<evidence type="ECO:0000256" key="2">
    <source>
        <dbReference type="ARBA" id="ARBA00022448"/>
    </source>
</evidence>
<dbReference type="Pfam" id="PF00528">
    <property type="entry name" value="BPD_transp_1"/>
    <property type="match status" value="1"/>
</dbReference>
<organism evidence="9 10">
    <name type="scientific">Haploplasma axanthum</name>
    <name type="common">Acholeplasma axanthum</name>
    <dbReference type="NCBI Taxonomy" id="29552"/>
    <lineage>
        <taxon>Bacteria</taxon>
        <taxon>Bacillati</taxon>
        <taxon>Mycoplasmatota</taxon>
        <taxon>Mollicutes</taxon>
        <taxon>Acholeplasmatales</taxon>
        <taxon>Acholeplasmataceae</taxon>
        <taxon>Haploplasma</taxon>
    </lineage>
</organism>
<dbReference type="Gene3D" id="1.10.3720.10">
    <property type="entry name" value="MetI-like"/>
    <property type="match status" value="1"/>
</dbReference>
<proteinExistence type="inferred from homology"/>
<feature type="transmembrane region" description="Helical" evidence="7">
    <location>
        <begin position="26"/>
        <end position="46"/>
    </location>
</feature>
<dbReference type="PANTHER" id="PTHR30450">
    <property type="entry name" value="ABC TRANSPORTER PERMEASE"/>
    <property type="match status" value="1"/>
</dbReference>
<dbReference type="GO" id="GO:0005886">
    <property type="term" value="C:plasma membrane"/>
    <property type="evidence" value="ECO:0007669"/>
    <property type="project" value="UniProtKB-SubCell"/>
</dbReference>
<dbReference type="InterPro" id="IPR051322">
    <property type="entry name" value="AA_ABC_Transporter_Permease"/>
</dbReference>
<dbReference type="CDD" id="cd06261">
    <property type="entry name" value="TM_PBP2"/>
    <property type="match status" value="1"/>
</dbReference>
<dbReference type="Proteomes" id="UP000289841">
    <property type="component" value="Chromosome"/>
</dbReference>
<evidence type="ECO:0000313" key="9">
    <source>
        <dbReference type="EMBL" id="VEU80745.1"/>
    </source>
</evidence>
<feature type="transmembrane region" description="Helical" evidence="7">
    <location>
        <begin position="67"/>
        <end position="85"/>
    </location>
</feature>
<dbReference type="InterPro" id="IPR035906">
    <property type="entry name" value="MetI-like_sf"/>
</dbReference>
<feature type="transmembrane region" description="Helical" evidence="7">
    <location>
        <begin position="121"/>
        <end position="141"/>
    </location>
</feature>
<evidence type="ECO:0000256" key="7">
    <source>
        <dbReference type="RuleBase" id="RU363032"/>
    </source>
</evidence>
<comment type="subcellular location">
    <subcellularLocation>
        <location evidence="1 7">Cell membrane</location>
        <topology evidence="1 7">Multi-pass membrane protein</topology>
    </subcellularLocation>
</comment>
<accession>A0A449BE85</accession>
<keyword evidence="2 7" id="KW-0813">Transport</keyword>
<evidence type="ECO:0000259" key="8">
    <source>
        <dbReference type="PROSITE" id="PS50928"/>
    </source>
</evidence>